<dbReference type="EMBL" id="JASNQZ010000007">
    <property type="protein sequence ID" value="KAL0955240.1"/>
    <property type="molecule type" value="Genomic_DNA"/>
</dbReference>
<comment type="caution">
    <text evidence="2">The sequence shown here is derived from an EMBL/GenBank/DDBJ whole genome shotgun (WGS) entry which is preliminary data.</text>
</comment>
<keyword evidence="1" id="KW-0732">Signal</keyword>
<evidence type="ECO:0000256" key="1">
    <source>
        <dbReference type="SAM" id="SignalP"/>
    </source>
</evidence>
<dbReference type="PANTHER" id="PTHR47791">
    <property type="entry name" value="MEIOTICALLY UP-REGULATED GENE 191 PROTEIN"/>
    <property type="match status" value="1"/>
</dbReference>
<keyword evidence="3" id="KW-1185">Reference proteome</keyword>
<gene>
    <name evidence="2" type="ORF">HGRIS_004139</name>
</gene>
<dbReference type="InterPro" id="IPR053169">
    <property type="entry name" value="MUG_Protein"/>
</dbReference>
<dbReference type="PANTHER" id="PTHR47791:SF3">
    <property type="entry name" value="MEIOTICALLY UP-REGULATED GENE 191 PROTEIN"/>
    <property type="match status" value="1"/>
</dbReference>
<name>A0ABR3JJB9_9AGAR</name>
<feature type="chain" id="PRO_5047247415" description="Endo-1,6-alpha-mannosidase" evidence="1">
    <location>
        <begin position="18"/>
        <end position="388"/>
    </location>
</feature>
<proteinExistence type="predicted"/>
<protein>
    <recommendedName>
        <fullName evidence="4">Endo-1,6-alpha-mannosidase</fullName>
    </recommendedName>
</protein>
<organism evidence="2 3">
    <name type="scientific">Hohenbuehelia grisea</name>
    <dbReference type="NCBI Taxonomy" id="104357"/>
    <lineage>
        <taxon>Eukaryota</taxon>
        <taxon>Fungi</taxon>
        <taxon>Dikarya</taxon>
        <taxon>Basidiomycota</taxon>
        <taxon>Agaricomycotina</taxon>
        <taxon>Agaricomycetes</taxon>
        <taxon>Agaricomycetidae</taxon>
        <taxon>Agaricales</taxon>
        <taxon>Pleurotineae</taxon>
        <taxon>Pleurotaceae</taxon>
        <taxon>Hohenbuehelia</taxon>
    </lineage>
</organism>
<dbReference type="SUPFAM" id="SSF48208">
    <property type="entry name" value="Six-hairpin glycosidases"/>
    <property type="match status" value="1"/>
</dbReference>
<dbReference type="InterPro" id="IPR005198">
    <property type="entry name" value="Glyco_hydro_76"/>
</dbReference>
<feature type="signal peptide" evidence="1">
    <location>
        <begin position="1"/>
        <end position="17"/>
    </location>
</feature>
<sequence length="388" mass="41914">MRTPYIFVLCSIALVGAQDLGVPLSWRKFSNSRPLSERITIAQNAIDAVMPQLNSGTGEFNGIGYWQSGNVWSVLANQDRLAGSTTNQAAVVANLNKVFSLHANYDPFQWWATAAVYAHRAYGDANLLSHAVATWNHVTSFVVTPAQASAGKSPQKSFTLRGNCDGVTMAGGVFWTLSYVRSLGSSIGLTTDRLSRLSAYLAETTGDSKYTSAAIQSANWIKAHNLNANRIVLDTVNANDCSRSPADWLFTYNSGKFIEGLSVLADVTGDAQWTTLMINTLQPAVKSPPWQGSDGIITEGASPNANNDGVGFKAIFIRALHEAFERNADNNDLRILIHSYIDVQYNALLDLAANGSTYSSNWHGPSQAFTTWGQLAALDVHTSAINAN</sequence>
<dbReference type="Pfam" id="PF03663">
    <property type="entry name" value="Glyco_hydro_76"/>
    <property type="match status" value="1"/>
</dbReference>
<evidence type="ECO:0000313" key="2">
    <source>
        <dbReference type="EMBL" id="KAL0955240.1"/>
    </source>
</evidence>
<accession>A0ABR3JJB9</accession>
<evidence type="ECO:0000313" key="3">
    <source>
        <dbReference type="Proteomes" id="UP001556367"/>
    </source>
</evidence>
<dbReference type="Gene3D" id="1.50.10.20">
    <property type="match status" value="1"/>
</dbReference>
<dbReference type="Proteomes" id="UP001556367">
    <property type="component" value="Unassembled WGS sequence"/>
</dbReference>
<reference evidence="3" key="1">
    <citation type="submission" date="2024-06" db="EMBL/GenBank/DDBJ databases">
        <title>Multi-omics analyses provide insights into the biosynthesis of the anticancer antibiotic pleurotin in Hohenbuehelia grisea.</title>
        <authorList>
            <person name="Weaver J.A."/>
            <person name="Alberti F."/>
        </authorList>
    </citation>
    <scope>NUCLEOTIDE SEQUENCE [LARGE SCALE GENOMIC DNA]</scope>
    <source>
        <strain evidence="3">T-177</strain>
    </source>
</reference>
<dbReference type="InterPro" id="IPR008928">
    <property type="entry name" value="6-hairpin_glycosidase_sf"/>
</dbReference>
<evidence type="ECO:0008006" key="4">
    <source>
        <dbReference type="Google" id="ProtNLM"/>
    </source>
</evidence>